<dbReference type="AlphaFoldDB" id="A0A0C5W888"/>
<accession>A0A0C5W888</accession>
<proteinExistence type="predicted"/>
<reference evidence="1 2" key="1">
    <citation type="submission" date="2014-02" db="EMBL/GenBank/DDBJ databases">
        <authorList>
            <person name="Young C.-C."/>
            <person name="Hameed A."/>
            <person name="Huang H.-C."/>
            <person name="Shahina M."/>
        </authorList>
    </citation>
    <scope>NUCLEOTIDE SEQUENCE [LARGE SCALE GENOMIC DNA]</scope>
    <source>
        <strain evidence="1 2">CC-SAMT-1</strain>
    </source>
</reference>
<keyword evidence="2" id="KW-1185">Reference proteome</keyword>
<dbReference type="Proteomes" id="UP000032229">
    <property type="component" value="Chromosome"/>
</dbReference>
<evidence type="ECO:0000313" key="2">
    <source>
        <dbReference type="Proteomes" id="UP000032229"/>
    </source>
</evidence>
<name>A0A0C5W888_9FLAO</name>
<sequence>MGNKLKFMFQCDEATHICDKTQYKESSFLEKFKLQLHLIYCKTCRKYSRNNFKLTDCIEKSNIQSLDKKFKESMKEKLDAAIKEVSN</sequence>
<organism evidence="1 2">
    <name type="scientific">Siansivirga zeaxanthinifaciens CC-SAMT-1</name>
    <dbReference type="NCBI Taxonomy" id="1454006"/>
    <lineage>
        <taxon>Bacteria</taxon>
        <taxon>Pseudomonadati</taxon>
        <taxon>Bacteroidota</taxon>
        <taxon>Flavobacteriia</taxon>
        <taxon>Flavobacteriales</taxon>
        <taxon>Flavobacteriaceae</taxon>
        <taxon>Siansivirga</taxon>
    </lineage>
</organism>
<dbReference type="STRING" id="1454006.AW14_01385"/>
<protein>
    <submittedName>
        <fullName evidence="1">Glycine dehydrogenase</fullName>
    </submittedName>
</protein>
<dbReference type="KEGG" id="sze:AW14_01385"/>
<dbReference type="EMBL" id="CP007202">
    <property type="protein sequence ID" value="AJR02497.1"/>
    <property type="molecule type" value="Genomic_DNA"/>
</dbReference>
<gene>
    <name evidence="1" type="ORF">AW14_01385</name>
</gene>
<dbReference type="HOGENOM" id="CLU_193612_0_0_10"/>
<evidence type="ECO:0000313" key="1">
    <source>
        <dbReference type="EMBL" id="AJR02497.1"/>
    </source>
</evidence>